<feature type="compositionally biased region" description="Polar residues" evidence="1">
    <location>
        <begin position="421"/>
        <end position="431"/>
    </location>
</feature>
<feature type="compositionally biased region" description="Acidic residues" evidence="1">
    <location>
        <begin position="435"/>
        <end position="444"/>
    </location>
</feature>
<feature type="compositionally biased region" description="Polar residues" evidence="1">
    <location>
        <begin position="88"/>
        <end position="103"/>
    </location>
</feature>
<feature type="region of interest" description="Disordered" evidence="1">
    <location>
        <begin position="1"/>
        <end position="257"/>
    </location>
</feature>
<reference evidence="2" key="1">
    <citation type="submission" date="2023-03" db="EMBL/GenBank/DDBJ databases">
        <title>Massive genome expansion in bonnet fungi (Mycena s.s.) driven by repeated elements and novel gene families across ecological guilds.</title>
        <authorList>
            <consortium name="Lawrence Berkeley National Laboratory"/>
            <person name="Harder C.B."/>
            <person name="Miyauchi S."/>
            <person name="Viragh M."/>
            <person name="Kuo A."/>
            <person name="Thoen E."/>
            <person name="Andreopoulos B."/>
            <person name="Lu D."/>
            <person name="Skrede I."/>
            <person name="Drula E."/>
            <person name="Henrissat B."/>
            <person name="Morin E."/>
            <person name="Kohler A."/>
            <person name="Barry K."/>
            <person name="LaButti K."/>
            <person name="Morin E."/>
            <person name="Salamov A."/>
            <person name="Lipzen A."/>
            <person name="Mereny Z."/>
            <person name="Hegedus B."/>
            <person name="Baldrian P."/>
            <person name="Stursova M."/>
            <person name="Weitz H."/>
            <person name="Taylor A."/>
            <person name="Grigoriev I.V."/>
            <person name="Nagy L.G."/>
            <person name="Martin F."/>
            <person name="Kauserud H."/>
        </authorList>
    </citation>
    <scope>NUCLEOTIDE SEQUENCE</scope>
    <source>
        <strain evidence="2">CBHHK188m</strain>
    </source>
</reference>
<dbReference type="EMBL" id="JARJLG010000405">
    <property type="protein sequence ID" value="KAJ7713183.1"/>
    <property type="molecule type" value="Genomic_DNA"/>
</dbReference>
<comment type="caution">
    <text evidence="2">The sequence shown here is derived from an EMBL/GenBank/DDBJ whole genome shotgun (WGS) entry which is preliminary data.</text>
</comment>
<gene>
    <name evidence="2" type="ORF">DFH07DRAFT_947863</name>
</gene>
<feature type="compositionally biased region" description="Low complexity" evidence="1">
    <location>
        <begin position="211"/>
        <end position="224"/>
    </location>
</feature>
<feature type="compositionally biased region" description="Basic residues" evidence="1">
    <location>
        <begin position="449"/>
        <end position="460"/>
    </location>
</feature>
<dbReference type="Proteomes" id="UP001215280">
    <property type="component" value="Unassembled WGS sequence"/>
</dbReference>
<dbReference type="AlphaFoldDB" id="A0AAD7H772"/>
<proteinExistence type="predicted"/>
<feature type="compositionally biased region" description="Polar residues" evidence="1">
    <location>
        <begin position="173"/>
        <end position="192"/>
    </location>
</feature>
<feature type="compositionally biased region" description="Pro residues" evidence="1">
    <location>
        <begin position="376"/>
        <end position="385"/>
    </location>
</feature>
<feature type="region of interest" description="Disordered" evidence="1">
    <location>
        <begin position="325"/>
        <end position="465"/>
    </location>
</feature>
<evidence type="ECO:0000313" key="3">
    <source>
        <dbReference type="Proteomes" id="UP001215280"/>
    </source>
</evidence>
<keyword evidence="3" id="KW-1185">Reference proteome</keyword>
<feature type="compositionally biased region" description="Polar residues" evidence="1">
    <location>
        <begin position="389"/>
        <end position="405"/>
    </location>
</feature>
<accession>A0AAD7H772</accession>
<feature type="compositionally biased region" description="Basic and acidic residues" evidence="1">
    <location>
        <begin position="325"/>
        <end position="351"/>
    </location>
</feature>
<feature type="region of interest" description="Disordered" evidence="1">
    <location>
        <begin position="291"/>
        <end position="311"/>
    </location>
</feature>
<evidence type="ECO:0000256" key="1">
    <source>
        <dbReference type="SAM" id="MobiDB-lite"/>
    </source>
</evidence>
<organism evidence="2 3">
    <name type="scientific">Mycena maculata</name>
    <dbReference type="NCBI Taxonomy" id="230809"/>
    <lineage>
        <taxon>Eukaryota</taxon>
        <taxon>Fungi</taxon>
        <taxon>Dikarya</taxon>
        <taxon>Basidiomycota</taxon>
        <taxon>Agaricomycotina</taxon>
        <taxon>Agaricomycetes</taxon>
        <taxon>Agaricomycetidae</taxon>
        <taxon>Agaricales</taxon>
        <taxon>Marasmiineae</taxon>
        <taxon>Mycenaceae</taxon>
        <taxon>Mycena</taxon>
    </lineage>
</organism>
<protein>
    <submittedName>
        <fullName evidence="2">Uncharacterized protein</fullName>
    </submittedName>
</protein>
<feature type="compositionally biased region" description="Polar residues" evidence="1">
    <location>
        <begin position="239"/>
        <end position="253"/>
    </location>
</feature>
<name>A0AAD7H772_9AGAR</name>
<evidence type="ECO:0000313" key="2">
    <source>
        <dbReference type="EMBL" id="KAJ7713183.1"/>
    </source>
</evidence>
<sequence length="846" mass="95160">MDSDHWHTQDSPQGMDPAPGSELSNRAQYPPTHYDGALSSQPPPQGMDPAPGGGQYGSRPLPPPPPPTAQYSYPAPAAPQPHLPMARSTHQYFANYPNHSNYPGSYHAPIAPQFEQHASHSEYSESVYGTPQEHPSPSAYWTPAHTHGDQQMADAEWPGNHTQMPGGYPPTTPTQHDQSGFQPMSADTQNTYPHGAQPTPGPSTIPRPSINPTQQNHHNQPNDQSMETDDEDYQRKVPSRTSIRSGTHDQGTPSIPAHNVIRVAHKFRAVEHPDMEYARTIQQDMFRERRVRRDAETSLRATQQQLKDQQQQQVRLREEMDARVEEANKRAEEAEAARKAQEREAEKRQAEYDASLATLTRRFAVRGPRPRQDPPQEFPDAPPVFQPRFISQTTRESRQLDTITRNVGGDLPHLNLRHVEQGSSRNAAEQNGENDSSDESESENEGVSRKGKSSRKGKGSRLRETLGSDQADLKVLLRELLTEMNVTGVKKSRSRKKVGRITMVDRAKKEQQSNMTKEDDLNCKASPIPLINGKPILNWLQAVVREIFRLSTRLNRAVDFVDYQPATDNQAAQCGNPDGEKPLPGVSPLYFGKGFKTTMWNDMLIRGLIADLQRKRAEDPNHLGIPNVSGDYLVGLFLNCISEARLNWARYQPRPGETVGMARVRAQRFDNASRKKKTSRARKETKWKKRCQTAKKMTLLCAGNADAVQAWKWVKKLLQLLGSLGMSSEDAKPRKFRLDNQIVQQTTHIISICPWRREDITNIVDFVDDAADKISLKKGINARPRLRGEVISNTPAPQGLPETLYDEQWMKEGLDMDSDFQNDLMVSDEAFEIMELVAEDLLGGME</sequence>